<protein>
    <submittedName>
        <fullName evidence="2">Uncharacterized protein</fullName>
    </submittedName>
</protein>
<dbReference type="InterPro" id="IPR009057">
    <property type="entry name" value="Homeodomain-like_sf"/>
</dbReference>
<dbReference type="Pfam" id="PF13384">
    <property type="entry name" value="HTH_23"/>
    <property type="match status" value="1"/>
</dbReference>
<feature type="region of interest" description="Disordered" evidence="1">
    <location>
        <begin position="128"/>
        <end position="151"/>
    </location>
</feature>
<evidence type="ECO:0000313" key="2">
    <source>
        <dbReference type="EMBL" id="CAD6491563.1"/>
    </source>
</evidence>
<gene>
    <name evidence="2" type="ORF">CHKLHMKO_00154</name>
</gene>
<proteinExistence type="predicted"/>
<organism evidence="2 3">
    <name type="scientific">Candidatus Argoarchaeum ethanivorans</name>
    <dbReference type="NCBI Taxonomy" id="2608793"/>
    <lineage>
        <taxon>Archaea</taxon>
        <taxon>Methanobacteriati</taxon>
        <taxon>Methanobacteriota</taxon>
        <taxon>Stenosarchaea group</taxon>
        <taxon>Methanomicrobia</taxon>
        <taxon>Methanosarcinales</taxon>
        <taxon>Methanosarcinales incertae sedis</taxon>
        <taxon>GOM Arc I cluster</taxon>
        <taxon>Candidatus Argoarchaeum</taxon>
    </lineage>
</organism>
<evidence type="ECO:0000313" key="3">
    <source>
        <dbReference type="Proteomes" id="UP000610373"/>
    </source>
</evidence>
<dbReference type="EMBL" id="CAJHIO010000006">
    <property type="protein sequence ID" value="CAD6491563.1"/>
    <property type="molecule type" value="Genomic_DNA"/>
</dbReference>
<reference evidence="2" key="1">
    <citation type="submission" date="2020-10" db="EMBL/GenBank/DDBJ databases">
        <authorList>
            <person name="Hahn C.J."/>
            <person name="Laso-Perez R."/>
            <person name="Vulcano F."/>
            <person name="Vaziourakis K.-M."/>
            <person name="Stokke R."/>
            <person name="Steen I.H."/>
            <person name="Teske A."/>
            <person name="Boetius A."/>
            <person name="Liebeke M."/>
            <person name="Amann R."/>
            <person name="Knittel K."/>
        </authorList>
    </citation>
    <scope>NUCLEOTIDE SEQUENCE</scope>
    <source>
        <strain evidence="2">Gfbio:e3339647-f889-4370-9287-4fb5cb688e4c:AG392O15_GoMArc1</strain>
    </source>
</reference>
<accession>A0A811T7I3</accession>
<dbReference type="SUPFAM" id="SSF46689">
    <property type="entry name" value="Homeodomain-like"/>
    <property type="match status" value="1"/>
</dbReference>
<sequence>MAKPNETYTEEEQERIDAVNLRQRGERPSKICKSLGRSRMWLQKWIKRYNDSEKSNEKKWFKEESRAPKNVHRRTDLEMEQLVTTVRKSLLGGTTEDTKYRCIGAVEIQFRMHERRYTQKMRCRVCQQSNALSKKKRSGSPKEEAIHQMQV</sequence>
<evidence type="ECO:0000256" key="1">
    <source>
        <dbReference type="SAM" id="MobiDB-lite"/>
    </source>
</evidence>
<name>A0A811T7I3_9EURY</name>
<dbReference type="AlphaFoldDB" id="A0A811T7I3"/>
<dbReference type="Proteomes" id="UP000610373">
    <property type="component" value="Unassembled WGS sequence"/>
</dbReference>
<comment type="caution">
    <text evidence="2">The sequence shown here is derived from an EMBL/GenBank/DDBJ whole genome shotgun (WGS) entry which is preliminary data.</text>
</comment>
<feature type="compositionally biased region" description="Basic and acidic residues" evidence="1">
    <location>
        <begin position="140"/>
        <end position="151"/>
    </location>
</feature>